<evidence type="ECO:0000256" key="1">
    <source>
        <dbReference type="SAM" id="Phobius"/>
    </source>
</evidence>
<accession>A0A5N8VKD4</accession>
<name>A0A5N8VKD4_9ACTN</name>
<protein>
    <submittedName>
        <fullName evidence="4">DUF1775 domain-containing protein</fullName>
    </submittedName>
</protein>
<dbReference type="AlphaFoldDB" id="A0A5N8VKD4"/>
<feature type="chain" id="PRO_5024809794" evidence="2">
    <location>
        <begin position="29"/>
        <end position="214"/>
    </location>
</feature>
<feature type="signal peptide" evidence="2">
    <location>
        <begin position="1"/>
        <end position="28"/>
    </location>
</feature>
<feature type="domain" description="YncI copper-binding" evidence="3">
    <location>
        <begin position="29"/>
        <end position="161"/>
    </location>
</feature>
<sequence>MKLLSPARTAAALITAGLLLATATPAWAHVHVHADQAVAPGATDVRMTFHVPNEKASARTVGVRIEAPEGVRGLRAEQVTGWTAEPATSGAAGRTVGWSGGAITGENGVDFVVHLDRVPTGVSELAFVARQRYDDGEVVTWDQKAVAGQPEPEHPAPVLSLAGASAADAAAHVPTGPDAAWKAAVVCGVLLVLAAVGLPVARSAARRRRGTTAS</sequence>
<dbReference type="InterPro" id="IPR012533">
    <property type="entry name" value="YcnI-copper_dom"/>
</dbReference>
<keyword evidence="1" id="KW-0472">Membrane</keyword>
<evidence type="ECO:0000313" key="4">
    <source>
        <dbReference type="EMBL" id="MPY35681.1"/>
    </source>
</evidence>
<dbReference type="EMBL" id="VJZD01000172">
    <property type="protein sequence ID" value="MPY35681.1"/>
    <property type="molecule type" value="Genomic_DNA"/>
</dbReference>
<organism evidence="4 5">
    <name type="scientific">Streptomyces adustus</name>
    <dbReference type="NCBI Taxonomy" id="1609272"/>
    <lineage>
        <taxon>Bacteria</taxon>
        <taxon>Bacillati</taxon>
        <taxon>Actinomycetota</taxon>
        <taxon>Actinomycetes</taxon>
        <taxon>Kitasatosporales</taxon>
        <taxon>Streptomycetaceae</taxon>
        <taxon>Streptomyces</taxon>
    </lineage>
</organism>
<dbReference type="OrthoDB" id="9810871at2"/>
<gene>
    <name evidence="4" type="ORF">FNH09_31940</name>
</gene>
<comment type="caution">
    <text evidence="4">The sequence shown here is derived from an EMBL/GenBank/DDBJ whole genome shotgun (WGS) entry which is preliminary data.</text>
</comment>
<proteinExistence type="predicted"/>
<feature type="transmembrane region" description="Helical" evidence="1">
    <location>
        <begin position="179"/>
        <end position="201"/>
    </location>
</feature>
<evidence type="ECO:0000259" key="3">
    <source>
        <dbReference type="Pfam" id="PF07987"/>
    </source>
</evidence>
<keyword evidence="1" id="KW-0812">Transmembrane</keyword>
<reference evidence="4 5" key="1">
    <citation type="submission" date="2019-07" db="EMBL/GenBank/DDBJ databases">
        <title>New species of Amycolatopsis and Streptomyces.</title>
        <authorList>
            <person name="Duangmal K."/>
            <person name="Teo W.F.A."/>
            <person name="Lipun K."/>
        </authorList>
    </citation>
    <scope>NUCLEOTIDE SEQUENCE [LARGE SCALE GENOMIC DNA]</scope>
    <source>
        <strain evidence="4 5">NBRC 109810</strain>
    </source>
</reference>
<dbReference type="Pfam" id="PF07987">
    <property type="entry name" value="DUF1775"/>
    <property type="match status" value="1"/>
</dbReference>
<evidence type="ECO:0000256" key="2">
    <source>
        <dbReference type="SAM" id="SignalP"/>
    </source>
</evidence>
<dbReference type="Proteomes" id="UP000325849">
    <property type="component" value="Unassembled WGS sequence"/>
</dbReference>
<dbReference type="Gene3D" id="2.60.40.2230">
    <property type="entry name" value="Uncharacterised protein YcnI-like PF07987, DUF1775"/>
    <property type="match status" value="1"/>
</dbReference>
<keyword evidence="2" id="KW-0732">Signal</keyword>
<dbReference type="RefSeq" id="WP_152893390.1">
    <property type="nucleotide sequence ID" value="NZ_VJZD01000172.1"/>
</dbReference>
<dbReference type="InterPro" id="IPR038507">
    <property type="entry name" value="YcnI-like_sf"/>
</dbReference>
<evidence type="ECO:0000313" key="5">
    <source>
        <dbReference type="Proteomes" id="UP000325849"/>
    </source>
</evidence>
<keyword evidence="5" id="KW-1185">Reference proteome</keyword>
<keyword evidence="1" id="KW-1133">Transmembrane helix</keyword>